<proteinExistence type="predicted"/>
<dbReference type="SUPFAM" id="SSF142433">
    <property type="entry name" value="CinA-like"/>
    <property type="match status" value="1"/>
</dbReference>
<organism evidence="2 3">
    <name type="scientific">Vibrio agarilyticus</name>
    <dbReference type="NCBI Taxonomy" id="2726741"/>
    <lineage>
        <taxon>Bacteria</taxon>
        <taxon>Pseudomonadati</taxon>
        <taxon>Pseudomonadota</taxon>
        <taxon>Gammaproteobacteria</taxon>
        <taxon>Vibrionales</taxon>
        <taxon>Vibrionaceae</taxon>
        <taxon>Vibrio</taxon>
    </lineage>
</organism>
<dbReference type="InterPro" id="IPR036653">
    <property type="entry name" value="CinA-like_C"/>
</dbReference>
<comment type="caution">
    <text evidence="2">The sequence shown here is derived from an EMBL/GenBank/DDBJ whole genome shotgun (WGS) entry which is preliminary data.</text>
</comment>
<protein>
    <submittedName>
        <fullName evidence="2">Nicotinamide-nucleotide amidohydrolase family protein</fullName>
    </submittedName>
</protein>
<sequence>MSTLKLSAQLGQALVRQGLMMATAESCTGGGIASAMTDVAGSSAWFDRGYVTYTNEAKQQMLNVTTQALEQYGAVSEPVVQQMALGALGVELPRTAVAVSGIAGPTGGTPLKPVGTVCLAWADSYGWRHCETRHFSGDRAQVRAEVVRYALQVMLDHYADDI</sequence>
<dbReference type="Proteomes" id="UP000535589">
    <property type="component" value="Unassembled WGS sequence"/>
</dbReference>
<evidence type="ECO:0000313" key="2">
    <source>
        <dbReference type="EMBL" id="NLS12823.1"/>
    </source>
</evidence>
<name>A0A7X8TRD1_9VIBR</name>
<dbReference type="AlphaFoldDB" id="A0A7X8TRD1"/>
<gene>
    <name evidence="2" type="ORF">HGP28_07905</name>
</gene>
<dbReference type="EMBL" id="JABAIK010000006">
    <property type="protein sequence ID" value="NLS12823.1"/>
    <property type="molecule type" value="Genomic_DNA"/>
</dbReference>
<dbReference type="NCBIfam" id="TIGR00199">
    <property type="entry name" value="PncC_domain"/>
    <property type="match status" value="1"/>
</dbReference>
<dbReference type="Pfam" id="PF02464">
    <property type="entry name" value="CinA"/>
    <property type="match status" value="1"/>
</dbReference>
<keyword evidence="2" id="KW-0378">Hydrolase</keyword>
<dbReference type="RefSeq" id="WP_168835918.1">
    <property type="nucleotide sequence ID" value="NZ_JABAIK010000006.1"/>
</dbReference>
<reference evidence="2 3" key="1">
    <citation type="submission" date="2020-04" db="EMBL/GenBank/DDBJ databases">
        <title>Vibrio sp. SM6, a novel species isolated from seawater.</title>
        <authorList>
            <person name="Wang X."/>
        </authorList>
    </citation>
    <scope>NUCLEOTIDE SEQUENCE [LARGE SCALE GENOMIC DNA]</scope>
    <source>
        <strain evidence="2 3">SM6</strain>
    </source>
</reference>
<dbReference type="Gene3D" id="3.90.950.20">
    <property type="entry name" value="CinA-like"/>
    <property type="match status" value="1"/>
</dbReference>
<keyword evidence="3" id="KW-1185">Reference proteome</keyword>
<evidence type="ECO:0000313" key="3">
    <source>
        <dbReference type="Proteomes" id="UP000535589"/>
    </source>
</evidence>
<feature type="domain" description="CinA C-terminal" evidence="1">
    <location>
        <begin position="5"/>
        <end position="155"/>
    </location>
</feature>
<evidence type="ECO:0000259" key="1">
    <source>
        <dbReference type="Pfam" id="PF02464"/>
    </source>
</evidence>
<dbReference type="GO" id="GO:0016787">
    <property type="term" value="F:hydrolase activity"/>
    <property type="evidence" value="ECO:0007669"/>
    <property type="project" value="UniProtKB-KW"/>
</dbReference>
<dbReference type="InterPro" id="IPR008136">
    <property type="entry name" value="CinA_C"/>
</dbReference>
<accession>A0A7X8TRD1</accession>